<evidence type="ECO:0000313" key="4">
    <source>
        <dbReference type="Proteomes" id="UP000784294"/>
    </source>
</evidence>
<evidence type="ECO:0000256" key="1">
    <source>
        <dbReference type="ARBA" id="ARBA00022441"/>
    </source>
</evidence>
<dbReference type="OrthoDB" id="10001928at2759"/>
<dbReference type="CDD" id="cd00063">
    <property type="entry name" value="FN3"/>
    <property type="match status" value="2"/>
</dbReference>
<evidence type="ECO:0000256" key="2">
    <source>
        <dbReference type="SAM" id="MobiDB-lite"/>
    </source>
</evidence>
<dbReference type="InterPro" id="IPR003961">
    <property type="entry name" value="FN3_dom"/>
</dbReference>
<keyword evidence="4" id="KW-1185">Reference proteome</keyword>
<sequence>GPGQQRVQIQPQHLVTSFNTGLTSLSSVAGAQSSSSTQSGVVANSEKSANVILDQDAHHSLGRVIMPQLDGTADSDEEEDSHNITEAGPVSESYNQTKLGLRANSDNVIQSAKVPLSHPTIYAEQSSDLHTNLATEAAAELLADAGDEDVDQVDQNSSRRAVTLKLSRDDIHGGNEANEEFNKLDEDSEALQGQHGIGPNGLAPQGPKIVLAPGNAYKFRVAGLNSCGRGPWSEISAFKTCLPGFPGAPSAIKITKSEAGAQLTWEPPQNTAGRIIEYSVYLAVKAHTATVGTESSDTKIG</sequence>
<dbReference type="PANTHER" id="PTHR46003">
    <property type="entry name" value="HOST CELL FACTOR"/>
    <property type="match status" value="1"/>
</dbReference>
<dbReference type="InterPro" id="IPR013783">
    <property type="entry name" value="Ig-like_fold"/>
</dbReference>
<comment type="caution">
    <text evidence="3">The sequence shown here is derived from an EMBL/GenBank/DDBJ whole genome shotgun (WGS) entry which is preliminary data.</text>
</comment>
<evidence type="ECO:0008006" key="5">
    <source>
        <dbReference type="Google" id="ProtNLM"/>
    </source>
</evidence>
<evidence type="ECO:0000313" key="3">
    <source>
        <dbReference type="EMBL" id="VEL34436.1"/>
    </source>
</evidence>
<dbReference type="Gene3D" id="2.60.40.10">
    <property type="entry name" value="Immunoglobulins"/>
    <property type="match status" value="2"/>
</dbReference>
<dbReference type="PANTHER" id="PTHR46003:SF1">
    <property type="entry name" value="HOST CELL FACTOR"/>
    <property type="match status" value="1"/>
</dbReference>
<dbReference type="Proteomes" id="UP000784294">
    <property type="component" value="Unassembled WGS sequence"/>
</dbReference>
<dbReference type="GO" id="GO:0003713">
    <property type="term" value="F:transcription coactivator activity"/>
    <property type="evidence" value="ECO:0007669"/>
    <property type="project" value="TreeGrafter"/>
</dbReference>
<feature type="non-terminal residue" evidence="3">
    <location>
        <position position="1"/>
    </location>
</feature>
<feature type="region of interest" description="Disordered" evidence="2">
    <location>
        <begin position="71"/>
        <end position="94"/>
    </location>
</feature>
<dbReference type="GO" id="GO:0006338">
    <property type="term" value="P:chromatin remodeling"/>
    <property type="evidence" value="ECO:0007669"/>
    <property type="project" value="TreeGrafter"/>
</dbReference>
<dbReference type="InterPro" id="IPR043536">
    <property type="entry name" value="HCF1/2"/>
</dbReference>
<dbReference type="SUPFAM" id="SSF49265">
    <property type="entry name" value="Fibronectin type III"/>
    <property type="match status" value="1"/>
</dbReference>
<proteinExistence type="predicted"/>
<keyword evidence="1" id="KW-0880">Kelch repeat</keyword>
<organism evidence="3 4">
    <name type="scientific">Protopolystoma xenopodis</name>
    <dbReference type="NCBI Taxonomy" id="117903"/>
    <lineage>
        <taxon>Eukaryota</taxon>
        <taxon>Metazoa</taxon>
        <taxon>Spiralia</taxon>
        <taxon>Lophotrochozoa</taxon>
        <taxon>Platyhelminthes</taxon>
        <taxon>Monogenea</taxon>
        <taxon>Polyopisthocotylea</taxon>
        <taxon>Polystomatidea</taxon>
        <taxon>Polystomatidae</taxon>
        <taxon>Protopolystoma</taxon>
    </lineage>
</organism>
<dbReference type="EMBL" id="CAAALY010247650">
    <property type="protein sequence ID" value="VEL34436.1"/>
    <property type="molecule type" value="Genomic_DNA"/>
</dbReference>
<gene>
    <name evidence="3" type="ORF">PXEA_LOCUS27876</name>
</gene>
<dbReference type="InterPro" id="IPR036116">
    <property type="entry name" value="FN3_sf"/>
</dbReference>
<name>A0A3S5B5Q8_9PLAT</name>
<protein>
    <recommendedName>
        <fullName evidence="5">Fibronectin type-III domain-containing protein</fullName>
    </recommendedName>
</protein>
<accession>A0A3S5B5Q8</accession>
<dbReference type="AlphaFoldDB" id="A0A3S5B5Q8"/>
<reference evidence="3" key="1">
    <citation type="submission" date="2018-11" db="EMBL/GenBank/DDBJ databases">
        <authorList>
            <consortium name="Pathogen Informatics"/>
        </authorList>
    </citation>
    <scope>NUCLEOTIDE SEQUENCE</scope>
</reference>
<dbReference type="GO" id="GO:0035097">
    <property type="term" value="C:histone methyltransferase complex"/>
    <property type="evidence" value="ECO:0007669"/>
    <property type="project" value="TreeGrafter"/>
</dbReference>